<proteinExistence type="inferred from homology"/>
<comment type="caution">
    <text evidence="3">The sequence shown here is derived from an EMBL/GenBank/DDBJ whole genome shotgun (WGS) entry which is preliminary data.</text>
</comment>
<dbReference type="PANTHER" id="PTHR34611">
    <property type="match status" value="1"/>
</dbReference>
<evidence type="ECO:0000256" key="1">
    <source>
        <dbReference type="ARBA" id="ARBA00009787"/>
    </source>
</evidence>
<evidence type="ECO:0000313" key="3">
    <source>
        <dbReference type="EMBL" id="EKO15526.1"/>
    </source>
</evidence>
<accession>A0A0E2B2N2</accession>
<dbReference type="GO" id="GO:1990238">
    <property type="term" value="F:double-stranded DNA endonuclease activity"/>
    <property type="evidence" value="ECO:0007669"/>
    <property type="project" value="TreeGrafter"/>
</dbReference>
<dbReference type="Pfam" id="PF04754">
    <property type="entry name" value="Transposase_31"/>
    <property type="match status" value="1"/>
</dbReference>
<comment type="similarity">
    <text evidence="1">Belongs to the Rpn/YhgA-like nuclease family.</text>
</comment>
<dbReference type="InterPro" id="IPR010106">
    <property type="entry name" value="RpnA"/>
</dbReference>
<dbReference type="InterPro" id="IPR051699">
    <property type="entry name" value="Rpn/YhgA-like_nuclease"/>
</dbReference>
<dbReference type="AlphaFoldDB" id="A0A0E2B2N2"/>
<dbReference type="PANTHER" id="PTHR34611:SF2">
    <property type="entry name" value="INACTIVE RECOMBINATION-PROMOTING NUCLEASE-LIKE PROTEIN RPNE-RELATED"/>
    <property type="match status" value="1"/>
</dbReference>
<organism evidence="3 4">
    <name type="scientific">Leptospira kirschneri str. H1</name>
    <dbReference type="NCBI Taxonomy" id="1049966"/>
    <lineage>
        <taxon>Bacteria</taxon>
        <taxon>Pseudomonadati</taxon>
        <taxon>Spirochaetota</taxon>
        <taxon>Spirochaetia</taxon>
        <taxon>Leptospirales</taxon>
        <taxon>Leptospiraceae</taxon>
        <taxon>Leptospira</taxon>
    </lineage>
</organism>
<evidence type="ECO:0000259" key="2">
    <source>
        <dbReference type="Pfam" id="PF04754"/>
    </source>
</evidence>
<dbReference type="NCBIfam" id="TIGR01784">
    <property type="entry name" value="T_den_put_tspse"/>
    <property type="match status" value="1"/>
</dbReference>
<sequence>MNQRTNLIHKKENESLQIEVISIIKNTMSDMTNPHDRLIRETLQDKEDAISFFKNSLPEKVIELLDLNRLELTQSSFISENLKEEQTDLLFQIPLKSGKKANVYLLFEHKSYLDDSIFSQLLGYISAIYKSQYRMDKRYSVVIPFVFYHGERTWTLGNSFQDRFILSKNEEEVFKKYIPDFELELFDLSKVDLNRLESITLRVILGVVQKIWEGDSSFLGYLGEVFELLTGLKNESKRVEIFQKLFLYIFNVREIEPTEITNLLSHSKISRDYEDLTMTTAEKLRKEGKIEGKIEDARKMFKEGFELNVVLRITGLTEQELKDYGVI</sequence>
<feature type="domain" description="Transposase (putative) YhgA-like" evidence="2">
    <location>
        <begin position="33"/>
        <end position="233"/>
    </location>
</feature>
<evidence type="ECO:0000313" key="4">
    <source>
        <dbReference type="Proteomes" id="UP000006253"/>
    </source>
</evidence>
<dbReference type="Proteomes" id="UP000006253">
    <property type="component" value="Unassembled WGS sequence"/>
</dbReference>
<gene>
    <name evidence="3" type="ORF">LEP1GSC081_4272</name>
</gene>
<protein>
    <recommendedName>
        <fullName evidence="2">Transposase (putative) YhgA-like domain-containing protein</fullName>
    </recommendedName>
</protein>
<dbReference type="GO" id="GO:0006310">
    <property type="term" value="P:DNA recombination"/>
    <property type="evidence" value="ECO:0007669"/>
    <property type="project" value="TreeGrafter"/>
</dbReference>
<dbReference type="InterPro" id="IPR006842">
    <property type="entry name" value="Transposase_31"/>
</dbReference>
<name>A0A0E2B2N2_9LEPT</name>
<dbReference type="EMBL" id="AHMY02000042">
    <property type="protein sequence ID" value="EKO15526.1"/>
    <property type="molecule type" value="Genomic_DNA"/>
</dbReference>
<reference evidence="3 4" key="1">
    <citation type="submission" date="2012-10" db="EMBL/GenBank/DDBJ databases">
        <authorList>
            <person name="Harkins D.M."/>
            <person name="Durkin A.S."/>
            <person name="Brinkac L.M."/>
            <person name="Selengut J.D."/>
            <person name="Sanka R."/>
            <person name="DePew J."/>
            <person name="Purushe J."/>
            <person name="Peacock S.J."/>
            <person name="Thaipadungpanit J."/>
            <person name="Wuthiekanun V.W."/>
            <person name="Day N.P."/>
            <person name="Vinetz J.M."/>
            <person name="Sutton G.G."/>
            <person name="Nelson W.C."/>
            <person name="Fouts D.E."/>
        </authorList>
    </citation>
    <scope>NUCLEOTIDE SEQUENCE [LARGE SCALE GENOMIC DNA]</scope>
    <source>
        <strain evidence="3 4">H1</strain>
    </source>
</reference>